<evidence type="ECO:0000256" key="1">
    <source>
        <dbReference type="ARBA" id="ARBA00010272"/>
    </source>
</evidence>
<dbReference type="InterPro" id="IPR002767">
    <property type="entry name" value="Thiamine_BP"/>
</dbReference>
<proteinExistence type="inferred from homology"/>
<evidence type="ECO:0000313" key="5">
    <source>
        <dbReference type="Proteomes" id="UP000306825"/>
    </source>
</evidence>
<dbReference type="InterPro" id="IPR029756">
    <property type="entry name" value="MTH1187/YkoF-like"/>
</dbReference>
<feature type="coiled-coil region" evidence="2">
    <location>
        <begin position="47"/>
        <end position="97"/>
    </location>
</feature>
<dbReference type="NCBIfam" id="TIGR00106">
    <property type="entry name" value="MTH1187 family thiamine-binding protein"/>
    <property type="match status" value="1"/>
</dbReference>
<dbReference type="PANTHER" id="PTHR33777">
    <property type="entry name" value="UPF0045 PROTEIN ECM15"/>
    <property type="match status" value="1"/>
</dbReference>
<dbReference type="Pfam" id="PF01910">
    <property type="entry name" value="Thiamine_BP"/>
    <property type="match status" value="1"/>
</dbReference>
<keyword evidence="2" id="KW-0175">Coiled coil</keyword>
<evidence type="ECO:0000259" key="3">
    <source>
        <dbReference type="Pfam" id="PF01910"/>
    </source>
</evidence>
<evidence type="ECO:0000256" key="2">
    <source>
        <dbReference type="SAM" id="Coils"/>
    </source>
</evidence>
<evidence type="ECO:0000313" key="4">
    <source>
        <dbReference type="EMBL" id="QCT94653.1"/>
    </source>
</evidence>
<keyword evidence="5" id="KW-1185">Reference proteome</keyword>
<dbReference type="RefSeq" id="WP_138323391.1">
    <property type="nucleotide sequence ID" value="NZ_CP040463.1"/>
</dbReference>
<feature type="domain" description="Thiamine-binding protein" evidence="3">
    <location>
        <begin position="5"/>
        <end position="95"/>
    </location>
</feature>
<accession>A0ABX5V8Q3</accession>
<organism evidence="4 5">
    <name type="scientific">Caminibacter mediatlanticus TB-2</name>
    <dbReference type="NCBI Taxonomy" id="391592"/>
    <lineage>
        <taxon>Bacteria</taxon>
        <taxon>Pseudomonadati</taxon>
        <taxon>Campylobacterota</taxon>
        <taxon>Epsilonproteobacteria</taxon>
        <taxon>Nautiliales</taxon>
        <taxon>Nautiliaceae</taxon>
        <taxon>Caminibacter</taxon>
    </lineage>
</organism>
<dbReference type="SUPFAM" id="SSF89957">
    <property type="entry name" value="MTH1187/YkoF-like"/>
    <property type="match status" value="1"/>
</dbReference>
<name>A0ABX5V8Q3_9BACT</name>
<dbReference type="PANTHER" id="PTHR33777:SF1">
    <property type="entry name" value="UPF0045 PROTEIN ECM15"/>
    <property type="match status" value="1"/>
</dbReference>
<dbReference type="Proteomes" id="UP000306825">
    <property type="component" value="Chromosome"/>
</dbReference>
<dbReference type="Gene3D" id="3.30.70.930">
    <property type="match status" value="1"/>
</dbReference>
<reference evidence="4 5" key="1">
    <citation type="submission" date="2019-05" db="EMBL/GenBank/DDBJ databases">
        <title>A comparative analysis of the Nautiliaceae.</title>
        <authorList>
            <person name="Grosche A."/>
            <person name="Smedile F."/>
            <person name="Vetriani C."/>
        </authorList>
    </citation>
    <scope>NUCLEOTIDE SEQUENCE [LARGE SCALE GENOMIC DNA]</scope>
    <source>
        <strain evidence="4 5">TB-2</strain>
    </source>
</reference>
<comment type="similarity">
    <text evidence="1">Belongs to the UPF0045 family.</text>
</comment>
<dbReference type="InterPro" id="IPR051614">
    <property type="entry name" value="UPF0045_domain"/>
</dbReference>
<dbReference type="EMBL" id="CP040463">
    <property type="protein sequence ID" value="QCT94653.1"/>
    <property type="molecule type" value="Genomic_DNA"/>
</dbReference>
<sequence length="103" mass="11961">MSVLVEFAMFPTDKGESVSEYVSRIIKMFKESNINYQLTPMGTIFEVDTIEEATNIINNAYKQLERDCNRVYTTIKMDIRKNKNNRMKQKIKSIESKIGKVNG</sequence>
<protein>
    <submittedName>
        <fullName evidence="4">MTH1187 family thiamine-binding protein</fullName>
    </submittedName>
</protein>
<gene>
    <name evidence="4" type="ORF">FE773_05520</name>
</gene>